<dbReference type="InterPro" id="IPR050448">
    <property type="entry name" value="OpgB/LTA_synthase_biosynth"/>
</dbReference>
<dbReference type="PANTHER" id="PTHR47371:SF3">
    <property type="entry name" value="PHOSPHOGLYCEROL TRANSFERASE I"/>
    <property type="match status" value="1"/>
</dbReference>
<evidence type="ECO:0000313" key="12">
    <source>
        <dbReference type="Proteomes" id="UP000461730"/>
    </source>
</evidence>
<feature type="transmembrane region" description="Helical" evidence="9">
    <location>
        <begin position="144"/>
        <end position="168"/>
    </location>
</feature>
<evidence type="ECO:0000256" key="5">
    <source>
        <dbReference type="ARBA" id="ARBA00023136"/>
    </source>
</evidence>
<dbReference type="AlphaFoldDB" id="A0A7K1UAQ1"/>
<feature type="binding site" evidence="7">
    <location>
        <position position="501"/>
    </location>
    <ligand>
        <name>substrate</name>
    </ligand>
</feature>
<dbReference type="GO" id="GO:0005886">
    <property type="term" value="C:plasma membrane"/>
    <property type="evidence" value="ECO:0007669"/>
    <property type="project" value="UniProtKB-SubCell"/>
</dbReference>
<dbReference type="CDD" id="cd16015">
    <property type="entry name" value="LTA_synthase"/>
    <property type="match status" value="1"/>
</dbReference>
<keyword evidence="7" id="KW-0464">Manganese</keyword>
<dbReference type="SUPFAM" id="SSF53649">
    <property type="entry name" value="Alkaline phosphatase-like"/>
    <property type="match status" value="1"/>
</dbReference>
<comment type="caution">
    <text evidence="11">The sequence shown here is derived from an EMBL/GenBank/DDBJ whole genome shotgun (WGS) entry which is preliminary data.</text>
</comment>
<evidence type="ECO:0000256" key="3">
    <source>
        <dbReference type="ARBA" id="ARBA00022692"/>
    </source>
</evidence>
<feature type="transmembrane region" description="Helical" evidence="9">
    <location>
        <begin position="53"/>
        <end position="72"/>
    </location>
</feature>
<feature type="transmembrane region" description="Helical" evidence="9">
    <location>
        <begin position="12"/>
        <end position="33"/>
    </location>
</feature>
<dbReference type="GO" id="GO:0016787">
    <property type="term" value="F:hydrolase activity"/>
    <property type="evidence" value="ECO:0007669"/>
    <property type="project" value="UniProtKB-KW"/>
</dbReference>
<dbReference type="GO" id="GO:0046872">
    <property type="term" value="F:metal ion binding"/>
    <property type="evidence" value="ECO:0007669"/>
    <property type="project" value="UniProtKB-KW"/>
</dbReference>
<dbReference type="PANTHER" id="PTHR47371">
    <property type="entry name" value="LIPOTEICHOIC ACID SYNTHASE"/>
    <property type="match status" value="1"/>
</dbReference>
<dbReference type="RefSeq" id="WP_157308860.1">
    <property type="nucleotide sequence ID" value="NZ_WRXN01000013.1"/>
</dbReference>
<dbReference type="GO" id="GO:0016740">
    <property type="term" value="F:transferase activity"/>
    <property type="evidence" value="ECO:0007669"/>
    <property type="project" value="UniProtKB-KW"/>
</dbReference>
<protein>
    <submittedName>
        <fullName evidence="11">Sulfatase-like hydrolase/transferase</fullName>
    </submittedName>
</protein>
<dbReference type="Proteomes" id="UP000461730">
    <property type="component" value="Unassembled WGS sequence"/>
</dbReference>
<name>A0A7K1UAQ1_9BACT</name>
<evidence type="ECO:0000256" key="7">
    <source>
        <dbReference type="PIRSR" id="PIRSR005091-2"/>
    </source>
</evidence>
<dbReference type="InterPro" id="IPR000917">
    <property type="entry name" value="Sulfatase_N"/>
</dbReference>
<feature type="binding site" evidence="8">
    <location>
        <position position="555"/>
    </location>
    <ligand>
        <name>Mn(2+)</name>
        <dbReference type="ChEBI" id="CHEBI:29035"/>
    </ligand>
</feature>
<keyword evidence="11" id="KW-0378">Hydrolase</keyword>
<dbReference type="InterPro" id="IPR017850">
    <property type="entry name" value="Alkaline_phosphatase_core_sf"/>
</dbReference>
<keyword evidence="4 9" id="KW-1133">Transmembrane helix</keyword>
<gene>
    <name evidence="11" type="ORF">GO493_24420</name>
</gene>
<keyword evidence="11" id="KW-0808">Transferase</keyword>
<sequence>MTTRIFSNRLSIIGLIFVIIVIISGFTRIALLAGTPSSGVALGQVTGSFLIGLLYDLSVGIFIIIPFVLHLWLQNDLIYKRKIFPFVCLFFVVALGGLLFTSIIPKDFSPELYRAVIYYIGFRFLVYLFLFSRTPAFRLKWRTGVLYIGMTIVTFLLLFNAVAEWFFWQEFSTRYNFIAVDYLVYTTEVIGNITESYPLMPILTGLFILAVLLVVVLRRLIRNSAVLPLSFAKRSVISVGMLLLPLLVYFTVPEKWRHFSRNEYANSLAGNGLFEFANAFTQNELDFYSFYTILPDDEAFRIVHNQLQTPNSRFVKNDLYSIERDISYNEPERKLNVVLISVESFSADFMQAFGSTKNITPYLDSLAAHSLLFTNLYASGTRTVRGLEALSLSIPPTPGQSIVKRPDNGHLFSLGSVLRSHGYTTQYLYGGYSYFDNMKTFFSGNGYTVIDRSAIPAAQVHYQNIWGVADEDLFTLALRVLDSNSLFRKPFFAHIMTVSNHRPFTYPEGRIDISPEKQIREGAVKYTDYAINRFLKEASARRWFDSTVFVIVADHCAGSAGSVELPVTGYHIPMLIFAPKILQPQQVNTLTAQIDIAPTILGLLKLRYRSKFFGYDVLNMPADRQRAFISTYQGLGYLRNGKLVIQSPVKNIKEYQPDFITGNAKQITLNDSLAREAIADYQCTSWLLRHGRQSE</sequence>
<keyword evidence="7" id="KW-0479">Metal-binding</keyword>
<feature type="binding site" evidence="8">
    <location>
        <position position="343"/>
    </location>
    <ligand>
        <name>Mn(2+)</name>
        <dbReference type="ChEBI" id="CHEBI:29035"/>
    </ligand>
</feature>
<feature type="transmembrane region" description="Helical" evidence="9">
    <location>
        <begin position="84"/>
        <end position="104"/>
    </location>
</feature>
<evidence type="ECO:0000259" key="10">
    <source>
        <dbReference type="Pfam" id="PF00884"/>
    </source>
</evidence>
<keyword evidence="2" id="KW-1003">Cell membrane</keyword>
<evidence type="ECO:0000256" key="9">
    <source>
        <dbReference type="SAM" id="Phobius"/>
    </source>
</evidence>
<dbReference type="PIRSF" id="PIRSF005091">
    <property type="entry name" value="Mmb_sulf_HI1246"/>
    <property type="match status" value="1"/>
</dbReference>
<dbReference type="Gene3D" id="3.40.720.10">
    <property type="entry name" value="Alkaline Phosphatase, subunit A"/>
    <property type="match status" value="1"/>
</dbReference>
<feature type="transmembrane region" description="Helical" evidence="9">
    <location>
        <begin position="232"/>
        <end position="252"/>
    </location>
</feature>
<evidence type="ECO:0000256" key="4">
    <source>
        <dbReference type="ARBA" id="ARBA00022989"/>
    </source>
</evidence>
<reference evidence="11 12" key="1">
    <citation type="submission" date="2019-12" db="EMBL/GenBank/DDBJ databases">
        <title>Chitinophaga sp. strain ysch24 (GDMCC 1.1355), whole genome shotgun sequence.</title>
        <authorList>
            <person name="Zhang X."/>
        </authorList>
    </citation>
    <scope>NUCLEOTIDE SEQUENCE [LARGE SCALE GENOMIC DNA]</scope>
    <source>
        <strain evidence="12">ysch24</strain>
    </source>
</reference>
<feature type="domain" description="Sulfatase N-terminal" evidence="10">
    <location>
        <begin position="336"/>
        <end position="604"/>
    </location>
</feature>
<evidence type="ECO:0000256" key="6">
    <source>
        <dbReference type="PIRSR" id="PIRSR005091-1"/>
    </source>
</evidence>
<keyword evidence="3 9" id="KW-0812">Transmembrane</keyword>
<feature type="active site" evidence="6">
    <location>
        <position position="383"/>
    </location>
</feature>
<keyword evidence="5 9" id="KW-0472">Membrane</keyword>
<dbReference type="Pfam" id="PF00884">
    <property type="entry name" value="Sulfatase"/>
    <property type="match status" value="1"/>
</dbReference>
<feature type="binding site" evidence="8">
    <location>
        <position position="554"/>
    </location>
    <ligand>
        <name>Mn(2+)</name>
        <dbReference type="ChEBI" id="CHEBI:29035"/>
    </ligand>
</feature>
<dbReference type="EMBL" id="WRXN01000013">
    <property type="protein sequence ID" value="MVT11433.1"/>
    <property type="molecule type" value="Genomic_DNA"/>
</dbReference>
<dbReference type="Gene3D" id="3.30.1120.80">
    <property type="match status" value="1"/>
</dbReference>
<feature type="transmembrane region" description="Helical" evidence="9">
    <location>
        <begin position="199"/>
        <end position="220"/>
    </location>
</feature>
<proteinExistence type="predicted"/>
<evidence type="ECO:0000256" key="8">
    <source>
        <dbReference type="PIRSR" id="PIRSR005091-3"/>
    </source>
</evidence>
<organism evidence="11 12">
    <name type="scientific">Chitinophaga tropicalis</name>
    <dbReference type="NCBI Taxonomy" id="2683588"/>
    <lineage>
        <taxon>Bacteria</taxon>
        <taxon>Pseudomonadati</taxon>
        <taxon>Bacteroidota</taxon>
        <taxon>Chitinophagia</taxon>
        <taxon>Chitinophagales</taxon>
        <taxon>Chitinophagaceae</taxon>
        <taxon>Chitinophaga</taxon>
    </lineage>
</organism>
<evidence type="ECO:0000256" key="1">
    <source>
        <dbReference type="ARBA" id="ARBA00004651"/>
    </source>
</evidence>
<feature type="binding site" evidence="8">
    <location>
        <position position="383"/>
    </location>
    <ligand>
        <name>Mn(2+)</name>
        <dbReference type="ChEBI" id="CHEBI:29035"/>
    </ligand>
</feature>
<accession>A0A7K1UAQ1</accession>
<feature type="transmembrane region" description="Helical" evidence="9">
    <location>
        <begin position="116"/>
        <end position="132"/>
    </location>
</feature>
<dbReference type="InterPro" id="IPR012160">
    <property type="entry name" value="LtaS-like"/>
</dbReference>
<evidence type="ECO:0000256" key="2">
    <source>
        <dbReference type="ARBA" id="ARBA00022475"/>
    </source>
</evidence>
<evidence type="ECO:0000313" key="11">
    <source>
        <dbReference type="EMBL" id="MVT11433.1"/>
    </source>
</evidence>
<keyword evidence="12" id="KW-1185">Reference proteome</keyword>
<comment type="subcellular location">
    <subcellularLocation>
        <location evidence="1">Cell membrane</location>
        <topology evidence="1">Multi-pass membrane protein</topology>
    </subcellularLocation>
</comment>